<dbReference type="AlphaFoldDB" id="A0A645IDC8"/>
<keyword evidence="1" id="KW-0812">Transmembrane</keyword>
<accession>A0A645IDC8</accession>
<feature type="transmembrane region" description="Helical" evidence="1">
    <location>
        <begin position="141"/>
        <end position="158"/>
    </location>
</feature>
<feature type="transmembrane region" description="Helical" evidence="1">
    <location>
        <begin position="65"/>
        <end position="85"/>
    </location>
</feature>
<comment type="caution">
    <text evidence="2">The sequence shown here is derived from an EMBL/GenBank/DDBJ whole genome shotgun (WGS) entry which is preliminary data.</text>
</comment>
<proteinExistence type="predicted"/>
<keyword evidence="1" id="KW-1133">Transmembrane helix</keyword>
<feature type="transmembrane region" description="Helical" evidence="1">
    <location>
        <begin position="28"/>
        <end position="45"/>
    </location>
</feature>
<organism evidence="2">
    <name type="scientific">bioreactor metagenome</name>
    <dbReference type="NCBI Taxonomy" id="1076179"/>
    <lineage>
        <taxon>unclassified sequences</taxon>
        <taxon>metagenomes</taxon>
        <taxon>ecological metagenomes</taxon>
    </lineage>
</organism>
<sequence length="182" mass="19514">MYAWPGNITSPFFASVTLITHSLFKRSAYLFVNTGGICCVITIPGSPRGSSFNTFPIASTPPIDAPIAIIWSLLLPILVSFLELIFSSISLLTFVKFLFISTLATDASFILVAKSITNSFIVLDVGLSTNPTAPADKASKHLSLAPLITIVGIGHWLIKIFKNSIPLRPGISISNVNTSGLY</sequence>
<reference evidence="2" key="1">
    <citation type="submission" date="2019-08" db="EMBL/GenBank/DDBJ databases">
        <authorList>
            <person name="Kucharzyk K."/>
            <person name="Murdoch R.W."/>
            <person name="Higgins S."/>
            <person name="Loffler F."/>
        </authorList>
    </citation>
    <scope>NUCLEOTIDE SEQUENCE</scope>
</reference>
<evidence type="ECO:0000256" key="1">
    <source>
        <dbReference type="SAM" id="Phobius"/>
    </source>
</evidence>
<name>A0A645IDC8_9ZZZZ</name>
<keyword evidence="1" id="KW-0472">Membrane</keyword>
<dbReference type="EMBL" id="VSSQ01110793">
    <property type="protein sequence ID" value="MPN48459.1"/>
    <property type="molecule type" value="Genomic_DNA"/>
</dbReference>
<evidence type="ECO:0000313" key="2">
    <source>
        <dbReference type="EMBL" id="MPN48459.1"/>
    </source>
</evidence>
<protein>
    <submittedName>
        <fullName evidence="2">Uncharacterized protein</fullName>
    </submittedName>
</protein>
<gene>
    <name evidence="2" type="ORF">SDC9_196066</name>
</gene>
<feature type="transmembrane region" description="Helical" evidence="1">
    <location>
        <begin position="97"/>
        <end position="121"/>
    </location>
</feature>